<dbReference type="GO" id="GO:0004527">
    <property type="term" value="F:exonuclease activity"/>
    <property type="evidence" value="ECO:0007669"/>
    <property type="project" value="UniProtKB-KW"/>
</dbReference>
<evidence type="ECO:0000256" key="10">
    <source>
        <dbReference type="PIRSR" id="PIRSR610347-2"/>
    </source>
</evidence>
<name>I2GXD0_HENB6</name>
<evidence type="ECO:0000313" key="13">
    <source>
        <dbReference type="EMBL" id="CCH58782.1"/>
    </source>
</evidence>
<dbReference type="OrthoDB" id="47785at2759"/>
<feature type="active site" description="Proton donor/acceptor" evidence="9">
    <location>
        <position position="460"/>
    </location>
</feature>
<feature type="site" description="Interaction with DNA" evidence="11">
    <location>
        <position position="489"/>
    </location>
</feature>
<evidence type="ECO:0008006" key="15">
    <source>
        <dbReference type="Google" id="ProtNLM"/>
    </source>
</evidence>
<evidence type="ECO:0000256" key="8">
    <source>
        <dbReference type="ARBA" id="ARBA00023242"/>
    </source>
</evidence>
<dbReference type="GO" id="GO:0003697">
    <property type="term" value="F:single-stranded DNA binding"/>
    <property type="evidence" value="ECO:0007669"/>
    <property type="project" value="TreeGrafter"/>
</dbReference>
<dbReference type="GO" id="GO:0003690">
    <property type="term" value="F:double-stranded DNA binding"/>
    <property type="evidence" value="ECO:0007669"/>
    <property type="project" value="TreeGrafter"/>
</dbReference>
<feature type="compositionally biased region" description="Low complexity" evidence="12">
    <location>
        <begin position="40"/>
        <end position="53"/>
    </location>
</feature>
<gene>
    <name evidence="13" type="primary">TBLA0A10020</name>
    <name evidence="13" type="ORF">TBLA_0A10020</name>
</gene>
<feature type="active site" description="Nucleophile" evidence="9">
    <location>
        <position position="210"/>
    </location>
</feature>
<dbReference type="HOGENOM" id="CLU_010413_2_1_1"/>
<dbReference type="OMA" id="AHSKFYM"/>
<dbReference type="Pfam" id="PF06087">
    <property type="entry name" value="Tyr-DNA_phospho"/>
    <property type="match status" value="1"/>
</dbReference>
<feature type="binding site" evidence="10">
    <location>
        <position position="462"/>
    </location>
    <ligand>
        <name>substrate</name>
    </ligand>
</feature>
<evidence type="ECO:0000256" key="2">
    <source>
        <dbReference type="ARBA" id="ARBA00010205"/>
    </source>
</evidence>
<dbReference type="EMBL" id="HE806316">
    <property type="protein sequence ID" value="CCH58782.1"/>
    <property type="molecule type" value="Genomic_DNA"/>
</dbReference>
<dbReference type="GO" id="GO:0006281">
    <property type="term" value="P:DNA repair"/>
    <property type="evidence" value="ECO:0007669"/>
    <property type="project" value="UniProtKB-KW"/>
</dbReference>
<dbReference type="PANTHER" id="PTHR12415:SF0">
    <property type="entry name" value="TYROSYL-DNA PHOSPHODIESTERASE 1"/>
    <property type="match status" value="1"/>
</dbReference>
<evidence type="ECO:0000256" key="12">
    <source>
        <dbReference type="SAM" id="MobiDB-lite"/>
    </source>
</evidence>
<protein>
    <recommendedName>
        <fullName evidence="15">Tyrosyl-DNA phosphodiesterase 1</fullName>
    </recommendedName>
</protein>
<comment type="subcellular location">
    <subcellularLocation>
        <location evidence="1">Nucleus</location>
    </subcellularLocation>
</comment>
<evidence type="ECO:0000256" key="6">
    <source>
        <dbReference type="ARBA" id="ARBA00022839"/>
    </source>
</evidence>
<evidence type="ECO:0000256" key="3">
    <source>
        <dbReference type="ARBA" id="ARBA00022722"/>
    </source>
</evidence>
<evidence type="ECO:0000256" key="7">
    <source>
        <dbReference type="ARBA" id="ARBA00023204"/>
    </source>
</evidence>
<dbReference type="FunCoup" id="I2GXD0">
    <property type="interactions" value="490"/>
</dbReference>
<dbReference type="KEGG" id="tbl:TBLA_0A10020"/>
<keyword evidence="6" id="KW-0269">Exonuclease</keyword>
<dbReference type="Gene3D" id="3.30.870.10">
    <property type="entry name" value="Endonuclease Chain A"/>
    <property type="match status" value="2"/>
</dbReference>
<keyword evidence="14" id="KW-1185">Reference proteome</keyword>
<feature type="region of interest" description="Disordered" evidence="12">
    <location>
        <begin position="1"/>
        <end position="20"/>
    </location>
</feature>
<accession>I2GXD0</accession>
<organism evidence="13 14">
    <name type="scientific">Henningerozyma blattae (strain ATCC 34711 / CBS 6284 / DSM 70876 / NBRC 10599 / NRRL Y-10934 / UCD 77-7)</name>
    <name type="common">Yeast</name>
    <name type="synonym">Tetrapisispora blattae</name>
    <dbReference type="NCBI Taxonomy" id="1071380"/>
    <lineage>
        <taxon>Eukaryota</taxon>
        <taxon>Fungi</taxon>
        <taxon>Dikarya</taxon>
        <taxon>Ascomycota</taxon>
        <taxon>Saccharomycotina</taxon>
        <taxon>Saccharomycetes</taxon>
        <taxon>Saccharomycetales</taxon>
        <taxon>Saccharomycetaceae</taxon>
        <taxon>Henningerozyma</taxon>
    </lineage>
</organism>
<dbReference type="GO" id="GO:0005634">
    <property type="term" value="C:nucleus"/>
    <property type="evidence" value="ECO:0007669"/>
    <property type="project" value="UniProtKB-SubCell"/>
</dbReference>
<evidence type="ECO:0000256" key="9">
    <source>
        <dbReference type="PIRSR" id="PIRSR610347-1"/>
    </source>
</evidence>
<dbReference type="RefSeq" id="XP_004178301.1">
    <property type="nucleotide sequence ID" value="XM_004178253.1"/>
</dbReference>
<dbReference type="GeneID" id="14493638"/>
<evidence type="ECO:0000256" key="11">
    <source>
        <dbReference type="PIRSR" id="PIRSR610347-3"/>
    </source>
</evidence>
<dbReference type="InParanoid" id="I2GXD0"/>
<dbReference type="AlphaFoldDB" id="I2GXD0"/>
<keyword evidence="4" id="KW-0227">DNA damage</keyword>
<dbReference type="eggNOG" id="KOG2031">
    <property type="taxonomic scope" value="Eukaryota"/>
</dbReference>
<proteinExistence type="inferred from homology"/>
<dbReference type="Proteomes" id="UP000002866">
    <property type="component" value="Chromosome 1"/>
</dbReference>
<dbReference type="InterPro" id="IPR010347">
    <property type="entry name" value="Tdp1"/>
</dbReference>
<reference evidence="13 14" key="1">
    <citation type="journal article" date="2011" name="Proc. Natl. Acad. Sci. U.S.A.">
        <title>Evolutionary erosion of yeast sex chromosomes by mating-type switching accidents.</title>
        <authorList>
            <person name="Gordon J.L."/>
            <person name="Armisen D."/>
            <person name="Proux-Wera E."/>
            <person name="Oheigeartaigh S.S."/>
            <person name="Byrne K.P."/>
            <person name="Wolfe K.H."/>
        </authorList>
    </citation>
    <scope>NUCLEOTIDE SEQUENCE [LARGE SCALE GENOMIC DNA]</scope>
    <source>
        <strain evidence="14">ATCC 34711 / CBS 6284 / DSM 70876 / NBRC 10599 / NRRL Y-10934 / UCD 77-7</strain>
    </source>
</reference>
<comment type="similarity">
    <text evidence="2">Belongs to the tyrosyl-DNA phosphodiesterase family.</text>
</comment>
<keyword evidence="5" id="KW-0378">Hydrolase</keyword>
<evidence type="ECO:0000256" key="1">
    <source>
        <dbReference type="ARBA" id="ARBA00004123"/>
    </source>
</evidence>
<dbReference type="STRING" id="1071380.I2GXD0"/>
<evidence type="ECO:0000256" key="4">
    <source>
        <dbReference type="ARBA" id="ARBA00022763"/>
    </source>
</evidence>
<feature type="region of interest" description="Disordered" evidence="12">
    <location>
        <begin position="30"/>
        <end position="53"/>
    </location>
</feature>
<feature type="binding site" evidence="10">
    <location>
        <position position="212"/>
    </location>
    <ligand>
        <name>substrate</name>
    </ligand>
</feature>
<dbReference type="GO" id="GO:0017005">
    <property type="term" value="F:3'-tyrosyl-DNA phosphodiesterase activity"/>
    <property type="evidence" value="ECO:0007669"/>
    <property type="project" value="TreeGrafter"/>
</dbReference>
<evidence type="ECO:0000313" key="14">
    <source>
        <dbReference type="Proteomes" id="UP000002866"/>
    </source>
</evidence>
<evidence type="ECO:0000256" key="5">
    <source>
        <dbReference type="ARBA" id="ARBA00022801"/>
    </source>
</evidence>
<keyword evidence="8" id="KW-0539">Nucleus</keyword>
<keyword evidence="3" id="KW-0540">Nuclease</keyword>
<dbReference type="PANTHER" id="PTHR12415">
    <property type="entry name" value="TYROSYL-DNA PHOSPHODIESTERASE 1"/>
    <property type="match status" value="1"/>
</dbReference>
<sequence>MSEKNLQNKPNENNKVKEKVRNHWANLDYKTLNRPSTSQTNNDETLNLNNTSSNNQKRSIIDIENVTDVDKGNHLVIDLTDDAEEMPHKKRIKTEIKYGLKNSTHKFPGFDNDWCFKLIKSKIYDSNINSSSYLLDMKDIFHDPFLQDTFIFSYQFDLEYIYSMLHENIERIFIIGQKGTIIDYSTNEYTKFRKKTSIRYVKNPNMSNHHCKMIVNLYRDGSAKIFMPSQNMRMLEQILPQQVCWISPLLLPSKKTKIYSNSNSNSNSDLDLGHEFDSPFLQSLRDFLSFYEYGYVNILEGCFDFLDDLDYASLDDDIQIVFSAPKNDRHHGSAMGLFGSLGLCGSKEELEKKKATRYLAQVSSIGYGIYQGNLFTHHMIPQWAGLPNMVRKHNVMNIFKEYNIQPMVVFPTTQEIKDSPTHGDAAGWFHNIGSNSFESQKIFYKQGPNVSKERGTTPSHSKYYMKSTCTDEDPFKYLDWCIYTSSNLSMSAWGTDRKDPRNFEIGIVIKPKNGGKLKCHSFVDLIYNRPGSRLNSNEEAIGPRSVLVPFPKQLEGYSDRDFAFSQ</sequence>
<keyword evidence="7" id="KW-0234">DNA repair</keyword>
<dbReference type="SUPFAM" id="SSF56024">
    <property type="entry name" value="Phospholipase D/nuclease"/>
    <property type="match status" value="2"/>
</dbReference>